<dbReference type="EMBL" id="JYDW01000074">
    <property type="protein sequence ID" value="KRZ57517.1"/>
    <property type="molecule type" value="Genomic_DNA"/>
</dbReference>
<protein>
    <submittedName>
        <fullName evidence="1">Uncharacterized protein</fullName>
    </submittedName>
</protein>
<organism evidence="1 2">
    <name type="scientific">Trichinella nativa</name>
    <dbReference type="NCBI Taxonomy" id="6335"/>
    <lineage>
        <taxon>Eukaryota</taxon>
        <taxon>Metazoa</taxon>
        <taxon>Ecdysozoa</taxon>
        <taxon>Nematoda</taxon>
        <taxon>Enoplea</taxon>
        <taxon>Dorylaimia</taxon>
        <taxon>Trichinellida</taxon>
        <taxon>Trichinellidae</taxon>
        <taxon>Trichinella</taxon>
    </lineage>
</organism>
<accession>A0A0V1LD96</accession>
<dbReference type="Proteomes" id="UP000054721">
    <property type="component" value="Unassembled WGS sequence"/>
</dbReference>
<keyword evidence="2" id="KW-1185">Reference proteome</keyword>
<name>A0A0V1LD96_9BILA</name>
<evidence type="ECO:0000313" key="1">
    <source>
        <dbReference type="EMBL" id="KRZ57517.1"/>
    </source>
</evidence>
<gene>
    <name evidence="1" type="ORF">T02_929</name>
</gene>
<proteinExistence type="predicted"/>
<sequence length="61" mass="6784">MLKWLTHFLNHYCLEPASPPAVSRYGIRQKTPTAHSGAKASSGRLMENENIHLHLNGENTG</sequence>
<reference evidence="1 2" key="1">
    <citation type="submission" date="2015-05" db="EMBL/GenBank/DDBJ databases">
        <title>Evolution of Trichinella species and genotypes.</title>
        <authorList>
            <person name="Korhonen P.K."/>
            <person name="Edoardo P."/>
            <person name="Giuseppe L.R."/>
            <person name="Gasser R.B."/>
        </authorList>
    </citation>
    <scope>NUCLEOTIDE SEQUENCE [LARGE SCALE GENOMIC DNA]</scope>
    <source>
        <strain evidence="1">ISS10</strain>
    </source>
</reference>
<dbReference type="AlphaFoldDB" id="A0A0V1LD96"/>
<comment type="caution">
    <text evidence="1">The sequence shown here is derived from an EMBL/GenBank/DDBJ whole genome shotgun (WGS) entry which is preliminary data.</text>
</comment>
<evidence type="ECO:0000313" key="2">
    <source>
        <dbReference type="Proteomes" id="UP000054721"/>
    </source>
</evidence>